<feature type="transmembrane region" description="Helical" evidence="8">
    <location>
        <begin position="330"/>
        <end position="352"/>
    </location>
</feature>
<evidence type="ECO:0000256" key="7">
    <source>
        <dbReference type="RuleBase" id="RU000320"/>
    </source>
</evidence>
<feature type="transmembrane region" description="Helical" evidence="8">
    <location>
        <begin position="364"/>
        <end position="389"/>
    </location>
</feature>
<reference evidence="10" key="1">
    <citation type="submission" date="2020-07" db="EMBL/GenBank/DDBJ databases">
        <title>Koleobacter methoxysyntrophicus gen. nov., sp. nov., a novel anaerobic bacterium isolated from deep subsurface oil field and proposal of Koleobacterales ord. nov. in the phylum Firmicutes.</title>
        <authorList>
            <person name="Sakamoto S."/>
            <person name="Tamaki H."/>
        </authorList>
    </citation>
    <scope>NUCLEOTIDE SEQUENCE</scope>
    <source>
        <strain evidence="10">NRmbB1</strain>
    </source>
</reference>
<dbReference type="PANTHER" id="PTHR42682:SF4">
    <property type="entry name" value="NADH-UBIQUINONE_PLASTOQUINONE"/>
    <property type="match status" value="1"/>
</dbReference>
<dbReference type="EC" id="1.-.-.-" evidence="10"/>
<evidence type="ECO:0000313" key="11">
    <source>
        <dbReference type="Proteomes" id="UP000662904"/>
    </source>
</evidence>
<accession>A0A8A0RMC7</accession>
<keyword evidence="5 10" id="KW-0560">Oxidoreductase</keyword>
<evidence type="ECO:0000259" key="9">
    <source>
        <dbReference type="Pfam" id="PF00361"/>
    </source>
</evidence>
<dbReference type="Proteomes" id="UP000662904">
    <property type="component" value="Chromosome"/>
</dbReference>
<dbReference type="GO" id="GO:0005886">
    <property type="term" value="C:plasma membrane"/>
    <property type="evidence" value="ECO:0007669"/>
    <property type="project" value="UniProtKB-SubCell"/>
</dbReference>
<feature type="transmembrane region" description="Helical" evidence="8">
    <location>
        <begin position="673"/>
        <end position="695"/>
    </location>
</feature>
<dbReference type="PRINTS" id="PR01434">
    <property type="entry name" value="NADHDHGNASE5"/>
</dbReference>
<evidence type="ECO:0000256" key="8">
    <source>
        <dbReference type="SAM" id="Phobius"/>
    </source>
</evidence>
<dbReference type="PANTHER" id="PTHR42682">
    <property type="entry name" value="HYDROGENASE-4 COMPONENT F"/>
    <property type="match status" value="1"/>
</dbReference>
<evidence type="ECO:0000256" key="2">
    <source>
        <dbReference type="ARBA" id="ARBA00022475"/>
    </source>
</evidence>
<dbReference type="RefSeq" id="WP_206708570.1">
    <property type="nucleotide sequence ID" value="NZ_CP059066.1"/>
</dbReference>
<feature type="transmembrane region" description="Helical" evidence="8">
    <location>
        <begin position="109"/>
        <end position="126"/>
    </location>
</feature>
<evidence type="ECO:0000256" key="1">
    <source>
        <dbReference type="ARBA" id="ARBA00004651"/>
    </source>
</evidence>
<organism evidence="10 11">
    <name type="scientific">Koleobacter methoxysyntrophicus</name>
    <dbReference type="NCBI Taxonomy" id="2751313"/>
    <lineage>
        <taxon>Bacteria</taxon>
        <taxon>Bacillati</taxon>
        <taxon>Bacillota</taxon>
        <taxon>Clostridia</taxon>
        <taxon>Koleobacterales</taxon>
        <taxon>Koleobacteraceae</taxon>
        <taxon>Koleobacter</taxon>
    </lineage>
</organism>
<dbReference type="EMBL" id="CP059066">
    <property type="protein sequence ID" value="QSQ08356.1"/>
    <property type="molecule type" value="Genomic_DNA"/>
</dbReference>
<feature type="transmembrane region" description="Helical" evidence="8">
    <location>
        <begin position="463"/>
        <end position="496"/>
    </location>
</feature>
<keyword evidence="2" id="KW-1003">Cell membrane</keyword>
<sequence length="704" mass="78316">MAHLLIILSIGLPILISFFLYFIGKKREYVRDVLGTGVSGLTLIFVIALFPFALEGGHTYKLSDFIGSGITFRVDMVGFILSLITAFVWFLVSLYSVEYISHSHEKNRYWMFFILTLGATLGIFLSGDLLTLFIFFEMMTFTSYVLVIHDETPDALKAGKYYLYMAIGGGLVLLMGVFILFYELGSLDFAVLAAGINSLGNMKYVIAALLITGFGVKAGMVPLHIWLPKAHPVAPSPASALLSGILIKAGAFGVLKTTNQIFGWDSYLGSAVMLIGFMTMSLGAFMALFQDNAKRILAYSSMSQMGYILVGIGAAAYLGSHGGMAFVGTIYHILNHAVFKVTLFLTIGSIYFRTHELSLKRLGGFAKLLPVTTFAFVVAVLGIIGFPGFNGFASKTLLHESILEVYHLSGNNLFLLGEKIFKITGSLTFCYLIRLFVGVFLGKPAPDLEVKNPGSKYHLILGVLYVLSGVVVLVGVLPNFLINNMLIYAVLGSSFYGHEQIVRNASNFAFFDFHNILSSLLTLAIGGIIYIIFRYFNLFDKKLPSWLSIEYLIYNPAGRLLFYMVNSGFSSIDSIIDYFYNLAVKILFYIVSSGFNLIDFIINSRYRGIAKFFITLVKKLHLVDDTIEHSPISSGAKEVFEKTAWEIESPFKNRCERAGKVMSSFLIKHFRRVLNLNVSVFIFAVVVVILMFIFIQYTPRIKFL</sequence>
<feature type="transmembrane region" description="Helical" evidence="8">
    <location>
        <begin position="6"/>
        <end position="24"/>
    </location>
</feature>
<feature type="transmembrane region" description="Helical" evidence="8">
    <location>
        <begin position="267"/>
        <end position="289"/>
    </location>
</feature>
<dbReference type="Pfam" id="PF00361">
    <property type="entry name" value="Proton_antipo_M"/>
    <property type="match status" value="1"/>
</dbReference>
<feature type="transmembrane region" description="Helical" evidence="8">
    <location>
        <begin position="516"/>
        <end position="539"/>
    </location>
</feature>
<feature type="transmembrane region" description="Helical" evidence="8">
    <location>
        <begin position="204"/>
        <end position="226"/>
    </location>
</feature>
<dbReference type="KEGG" id="kme:H0A61_00678"/>
<feature type="transmembrane region" description="Helical" evidence="8">
    <location>
        <begin position="296"/>
        <end position="318"/>
    </location>
</feature>
<dbReference type="AlphaFoldDB" id="A0A8A0RMC7"/>
<keyword evidence="6 8" id="KW-0472">Membrane</keyword>
<keyword evidence="3 7" id="KW-0812">Transmembrane</keyword>
<feature type="transmembrane region" description="Helical" evidence="8">
    <location>
        <begin position="33"/>
        <end position="54"/>
    </location>
</feature>
<feature type="transmembrane region" description="Helical" evidence="8">
    <location>
        <begin position="586"/>
        <end position="602"/>
    </location>
</feature>
<comment type="subcellular location">
    <subcellularLocation>
        <location evidence="1">Cell membrane</location>
        <topology evidence="1">Multi-pass membrane protein</topology>
    </subcellularLocation>
    <subcellularLocation>
        <location evidence="7">Membrane</location>
        <topology evidence="7">Multi-pass membrane protein</topology>
    </subcellularLocation>
</comment>
<evidence type="ECO:0000256" key="3">
    <source>
        <dbReference type="ARBA" id="ARBA00022692"/>
    </source>
</evidence>
<feature type="transmembrane region" description="Helical" evidence="8">
    <location>
        <begin position="74"/>
        <end position="97"/>
    </location>
</feature>
<evidence type="ECO:0000256" key="4">
    <source>
        <dbReference type="ARBA" id="ARBA00022989"/>
    </source>
</evidence>
<dbReference type="InterPro" id="IPR052175">
    <property type="entry name" value="ComplexI-like_HydComp"/>
</dbReference>
<evidence type="ECO:0000256" key="5">
    <source>
        <dbReference type="ARBA" id="ARBA00023002"/>
    </source>
</evidence>
<proteinExistence type="predicted"/>
<dbReference type="GO" id="GO:0016491">
    <property type="term" value="F:oxidoreductase activity"/>
    <property type="evidence" value="ECO:0007669"/>
    <property type="project" value="UniProtKB-KW"/>
</dbReference>
<dbReference type="InterPro" id="IPR001750">
    <property type="entry name" value="ND/Mrp_TM"/>
</dbReference>
<name>A0A8A0RMC7_9FIRM</name>
<gene>
    <name evidence="10" type="primary">hyfB_1</name>
    <name evidence="10" type="ORF">H0A61_00678</name>
</gene>
<keyword evidence="4 8" id="KW-1133">Transmembrane helix</keyword>
<evidence type="ECO:0000313" key="10">
    <source>
        <dbReference type="EMBL" id="QSQ08356.1"/>
    </source>
</evidence>
<feature type="transmembrane region" description="Helical" evidence="8">
    <location>
        <begin position="420"/>
        <end position="442"/>
    </location>
</feature>
<protein>
    <submittedName>
        <fullName evidence="10">Hydrogenase-4 component B</fullName>
        <ecNumber evidence="10">1.-.-.-</ecNumber>
    </submittedName>
</protein>
<keyword evidence="11" id="KW-1185">Reference proteome</keyword>
<feature type="domain" description="NADH:quinone oxidoreductase/Mrp antiporter transmembrane" evidence="9">
    <location>
        <begin position="126"/>
        <end position="408"/>
    </location>
</feature>
<feature type="transmembrane region" description="Helical" evidence="8">
    <location>
        <begin position="161"/>
        <end position="184"/>
    </location>
</feature>
<evidence type="ECO:0000256" key="6">
    <source>
        <dbReference type="ARBA" id="ARBA00023136"/>
    </source>
</evidence>